<keyword evidence="2 5" id="KW-0812">Transmembrane</keyword>
<keyword evidence="3 5" id="KW-1133">Transmembrane helix</keyword>
<evidence type="ECO:0000259" key="6">
    <source>
        <dbReference type="Pfam" id="PF01957"/>
    </source>
</evidence>
<comment type="subcellular location">
    <subcellularLocation>
        <location evidence="1">Membrane</location>
        <topology evidence="1">Multi-pass membrane protein</topology>
    </subcellularLocation>
</comment>
<feature type="transmembrane region" description="Helical" evidence="5">
    <location>
        <begin position="336"/>
        <end position="356"/>
    </location>
</feature>
<name>A0A7X0RXN1_9BACL</name>
<dbReference type="EMBL" id="JACJVP010000083">
    <property type="protein sequence ID" value="MBB6675576.1"/>
    <property type="molecule type" value="Genomic_DNA"/>
</dbReference>
<dbReference type="InterPro" id="IPR056738">
    <property type="entry name" value="NfeD1b_N"/>
</dbReference>
<evidence type="ECO:0000256" key="4">
    <source>
        <dbReference type="ARBA" id="ARBA00023136"/>
    </source>
</evidence>
<dbReference type="Pfam" id="PF24961">
    <property type="entry name" value="NfeD_membrane"/>
    <property type="match status" value="1"/>
</dbReference>
<evidence type="ECO:0000256" key="2">
    <source>
        <dbReference type="ARBA" id="ARBA00022692"/>
    </source>
</evidence>
<dbReference type="PANTHER" id="PTHR33507">
    <property type="entry name" value="INNER MEMBRANE PROTEIN YBBJ"/>
    <property type="match status" value="1"/>
</dbReference>
<evidence type="ECO:0000256" key="1">
    <source>
        <dbReference type="ARBA" id="ARBA00004141"/>
    </source>
</evidence>
<evidence type="ECO:0000313" key="10">
    <source>
        <dbReference type="Proteomes" id="UP000547209"/>
    </source>
</evidence>
<protein>
    <submittedName>
        <fullName evidence="9">Nodulation protein NfeD</fullName>
    </submittedName>
</protein>
<dbReference type="Proteomes" id="UP000547209">
    <property type="component" value="Unassembled WGS sequence"/>
</dbReference>
<keyword evidence="10" id="KW-1185">Reference proteome</keyword>
<organism evidence="9 10">
    <name type="scientific">Cohnella nanjingensis</name>
    <dbReference type="NCBI Taxonomy" id="1387779"/>
    <lineage>
        <taxon>Bacteria</taxon>
        <taxon>Bacillati</taxon>
        <taxon>Bacillota</taxon>
        <taxon>Bacilli</taxon>
        <taxon>Bacillales</taxon>
        <taxon>Paenibacillaceae</taxon>
        <taxon>Cohnella</taxon>
    </lineage>
</organism>
<dbReference type="InterPro" id="IPR002810">
    <property type="entry name" value="NfeD-like_C"/>
</dbReference>
<reference evidence="9 10" key="1">
    <citation type="submission" date="2020-08" db="EMBL/GenBank/DDBJ databases">
        <title>Cohnella phylogeny.</title>
        <authorList>
            <person name="Dunlap C."/>
        </authorList>
    </citation>
    <scope>NUCLEOTIDE SEQUENCE [LARGE SCALE GENOMIC DNA]</scope>
    <source>
        <strain evidence="9 10">DSM 28246</strain>
    </source>
</reference>
<comment type="caution">
    <text evidence="9">The sequence shown here is derived from an EMBL/GenBank/DDBJ whole genome shotgun (WGS) entry which is preliminary data.</text>
</comment>
<dbReference type="InterPro" id="IPR012340">
    <property type="entry name" value="NA-bd_OB-fold"/>
</dbReference>
<sequence>MPLRRIFGFGYDRLGRRALLYTLSFVLLVLTAAPLLGATRTAAAAEAAGSAKTSEGYVYVIPIQMEVANGLASFVDRAFAEAEGAGASLIVLDIDTPGGSLASAEDIGKRIRASKVETVAFVSGKAASAGAYLALNADRLVMSPGSTIGSAMVVNGSGQAVESPKIVSHWTSEMVAAAELNGRPPEIAAGMVDPERTVELKELGRTKAKGEIISLTAEEARKVGYADATAGSIGELLSESGLQDRSVVSLKPTILERVAQTVTQPGISTLLLIVGIAGILIELLVPGFGVPGIVGLAAFALYFFGQGIAGFAGMESIVFFIAGVALLVLEMFVPSFGILGLLGAAGIIGGIVTAAYDTGDAMRSLGWALLVALVLVVIVAYIFRRKGIWNRFILKDQLTSEQGYVPHADVRESWIGREGVAVSALRPAGIAEVDGKRIDVVTSGEFVDRGRRVRVTSTDGTRILVEEVR</sequence>
<dbReference type="PANTHER" id="PTHR33507:SF3">
    <property type="entry name" value="INNER MEMBRANE PROTEIN YBBJ"/>
    <property type="match status" value="1"/>
</dbReference>
<dbReference type="Gene3D" id="3.90.226.10">
    <property type="entry name" value="2-enoyl-CoA Hydratase, Chain A, domain 1"/>
    <property type="match status" value="1"/>
</dbReference>
<dbReference type="GO" id="GO:0005886">
    <property type="term" value="C:plasma membrane"/>
    <property type="evidence" value="ECO:0007669"/>
    <property type="project" value="TreeGrafter"/>
</dbReference>
<dbReference type="SUPFAM" id="SSF52096">
    <property type="entry name" value="ClpP/crotonase"/>
    <property type="match status" value="1"/>
</dbReference>
<dbReference type="InterPro" id="IPR056739">
    <property type="entry name" value="NfeD_membrane"/>
</dbReference>
<evidence type="ECO:0000259" key="7">
    <source>
        <dbReference type="Pfam" id="PF24961"/>
    </source>
</evidence>
<feature type="domain" description="NfeD-like C-terminal" evidence="6">
    <location>
        <begin position="412"/>
        <end position="466"/>
    </location>
</feature>
<dbReference type="CDD" id="cd07021">
    <property type="entry name" value="Clp_protease_NfeD_like"/>
    <property type="match status" value="1"/>
</dbReference>
<evidence type="ECO:0000313" key="9">
    <source>
        <dbReference type="EMBL" id="MBB6675576.1"/>
    </source>
</evidence>
<feature type="transmembrane region" description="Helical" evidence="5">
    <location>
        <begin position="262"/>
        <end position="281"/>
    </location>
</feature>
<dbReference type="AlphaFoldDB" id="A0A7X0RXN1"/>
<accession>A0A7X0RXN1</accession>
<evidence type="ECO:0000259" key="8">
    <source>
        <dbReference type="Pfam" id="PF25145"/>
    </source>
</evidence>
<dbReference type="Gene3D" id="2.40.50.140">
    <property type="entry name" value="Nucleic acid-binding proteins"/>
    <property type="match status" value="1"/>
</dbReference>
<dbReference type="Pfam" id="PF25145">
    <property type="entry name" value="NfeD1b_N"/>
    <property type="match status" value="1"/>
</dbReference>
<dbReference type="InterPro" id="IPR029045">
    <property type="entry name" value="ClpP/crotonase-like_dom_sf"/>
</dbReference>
<feature type="transmembrane region" description="Helical" evidence="5">
    <location>
        <begin position="362"/>
        <end position="383"/>
    </location>
</feature>
<feature type="domain" description="NfeD integral membrane" evidence="7">
    <location>
        <begin position="267"/>
        <end position="384"/>
    </location>
</feature>
<evidence type="ECO:0000256" key="3">
    <source>
        <dbReference type="ARBA" id="ARBA00022989"/>
    </source>
</evidence>
<feature type="transmembrane region" description="Helical" evidence="5">
    <location>
        <begin position="311"/>
        <end position="329"/>
    </location>
</feature>
<dbReference type="Pfam" id="PF01957">
    <property type="entry name" value="NfeD"/>
    <property type="match status" value="1"/>
</dbReference>
<evidence type="ECO:0000256" key="5">
    <source>
        <dbReference type="SAM" id="Phobius"/>
    </source>
</evidence>
<dbReference type="SUPFAM" id="SSF141322">
    <property type="entry name" value="NfeD domain-like"/>
    <property type="match status" value="1"/>
</dbReference>
<keyword evidence="4 5" id="KW-0472">Membrane</keyword>
<gene>
    <name evidence="9" type="ORF">H7C19_33440</name>
</gene>
<proteinExistence type="predicted"/>
<dbReference type="InterPro" id="IPR052165">
    <property type="entry name" value="Membrane_assoc_protease"/>
</dbReference>
<feature type="domain" description="NfeD1b N-terminal" evidence="8">
    <location>
        <begin position="58"/>
        <end position="248"/>
    </location>
</feature>